<protein>
    <recommendedName>
        <fullName evidence="4">DUF4864 domain-containing protein</fullName>
    </recommendedName>
</protein>
<proteinExistence type="predicted"/>
<feature type="chain" id="PRO_5015314101" description="DUF4864 domain-containing protein" evidence="1">
    <location>
        <begin position="21"/>
        <end position="133"/>
    </location>
</feature>
<dbReference type="Pfam" id="PF16156">
    <property type="entry name" value="DUF4864"/>
    <property type="match status" value="1"/>
</dbReference>
<sequence>MRFPTSLLLAMALMLSPAYAQEQSIEDVISSQIDAFGAQDADKAFSYASPTIQSLFGTPEAFGMMVQNGYPMVQNPAELEYVDQITNGSYTLQRLRIQDQSGQDHWFAYEMIVIDGDWRINGVYRIGPIGLSA</sequence>
<feature type="signal peptide" evidence="1">
    <location>
        <begin position="1"/>
        <end position="20"/>
    </location>
</feature>
<gene>
    <name evidence="2" type="ORF">ALP8811_00175</name>
</gene>
<evidence type="ECO:0000313" key="2">
    <source>
        <dbReference type="EMBL" id="SPF75190.1"/>
    </source>
</evidence>
<organism evidence="2 3">
    <name type="scientific">Aliiroseovarius pelagivivens</name>
    <dbReference type="NCBI Taxonomy" id="1639690"/>
    <lineage>
        <taxon>Bacteria</taxon>
        <taxon>Pseudomonadati</taxon>
        <taxon>Pseudomonadota</taxon>
        <taxon>Alphaproteobacteria</taxon>
        <taxon>Rhodobacterales</taxon>
        <taxon>Paracoccaceae</taxon>
        <taxon>Aliiroseovarius</taxon>
    </lineage>
</organism>
<dbReference type="CDD" id="cd00130">
    <property type="entry name" value="PAS"/>
    <property type="match status" value="1"/>
</dbReference>
<dbReference type="InterPro" id="IPR000014">
    <property type="entry name" value="PAS"/>
</dbReference>
<evidence type="ECO:0000313" key="3">
    <source>
        <dbReference type="Proteomes" id="UP000244911"/>
    </source>
</evidence>
<dbReference type="RefSeq" id="WP_108855312.1">
    <property type="nucleotide sequence ID" value="NZ_OMOI01000001.1"/>
</dbReference>
<dbReference type="OrthoDB" id="9130422at2"/>
<dbReference type="AlphaFoldDB" id="A0A2R8AGM5"/>
<evidence type="ECO:0008006" key="4">
    <source>
        <dbReference type="Google" id="ProtNLM"/>
    </source>
</evidence>
<name>A0A2R8AGM5_9RHOB</name>
<reference evidence="2 3" key="1">
    <citation type="submission" date="2018-03" db="EMBL/GenBank/DDBJ databases">
        <authorList>
            <person name="Keele B.F."/>
        </authorList>
    </citation>
    <scope>NUCLEOTIDE SEQUENCE [LARGE SCALE GENOMIC DNA]</scope>
    <source>
        <strain evidence="2 3">CECT 8811</strain>
    </source>
</reference>
<keyword evidence="1" id="KW-0732">Signal</keyword>
<accession>A0A2R8AGM5</accession>
<dbReference type="EMBL" id="OMOI01000001">
    <property type="protein sequence ID" value="SPF75190.1"/>
    <property type="molecule type" value="Genomic_DNA"/>
</dbReference>
<keyword evidence="3" id="KW-1185">Reference proteome</keyword>
<dbReference type="Proteomes" id="UP000244911">
    <property type="component" value="Unassembled WGS sequence"/>
</dbReference>
<evidence type="ECO:0000256" key="1">
    <source>
        <dbReference type="SAM" id="SignalP"/>
    </source>
</evidence>
<dbReference type="InterPro" id="IPR032347">
    <property type="entry name" value="DUF4864"/>
</dbReference>